<protein>
    <submittedName>
        <fullName evidence="2">Uncharacterized protein</fullName>
    </submittedName>
</protein>
<sequence length="231" mass="26719">MPNEKVLESNYDKVYSMNQYGTENTIGHQRALRLTINDSIFTLLRLGYGFKEICMNCSIDKSTLLQIFMELGLQQPSEYEYENMTTASSIEERKQQLIDMIKTGNASEEDVISEAVINSKYTKLKELDKTYIHGIGSSEGSNEQNSDHTPVDNSTMMPSIEDEKRNKNLNIAIRNFSTNMQVHINDFSNYLNSPEIQRQLENNETKYRFKKMRDDLIEGINQLNDFLPNSR</sequence>
<organism evidence="2 3">
    <name type="scientific">Nakaseomyces bracarensis</name>
    <dbReference type="NCBI Taxonomy" id="273131"/>
    <lineage>
        <taxon>Eukaryota</taxon>
        <taxon>Fungi</taxon>
        <taxon>Dikarya</taxon>
        <taxon>Ascomycota</taxon>
        <taxon>Saccharomycotina</taxon>
        <taxon>Saccharomycetes</taxon>
        <taxon>Saccharomycetales</taxon>
        <taxon>Saccharomycetaceae</taxon>
        <taxon>Nakaseomyces</taxon>
    </lineage>
</organism>
<gene>
    <name evidence="2" type="ORF">RNJ44_02506</name>
</gene>
<keyword evidence="3" id="KW-1185">Reference proteome</keyword>
<dbReference type="Proteomes" id="UP001623330">
    <property type="component" value="Unassembled WGS sequence"/>
</dbReference>
<comment type="caution">
    <text evidence="2">The sequence shown here is derived from an EMBL/GenBank/DDBJ whole genome shotgun (WGS) entry which is preliminary data.</text>
</comment>
<dbReference type="EMBL" id="JBEVYD010000013">
    <property type="protein sequence ID" value="KAL3228561.1"/>
    <property type="molecule type" value="Genomic_DNA"/>
</dbReference>
<evidence type="ECO:0000313" key="2">
    <source>
        <dbReference type="EMBL" id="KAL3228561.1"/>
    </source>
</evidence>
<feature type="region of interest" description="Disordered" evidence="1">
    <location>
        <begin position="135"/>
        <end position="159"/>
    </location>
</feature>
<accession>A0ABR4NLW5</accession>
<evidence type="ECO:0000313" key="3">
    <source>
        <dbReference type="Proteomes" id="UP001623330"/>
    </source>
</evidence>
<evidence type="ECO:0000256" key="1">
    <source>
        <dbReference type="SAM" id="MobiDB-lite"/>
    </source>
</evidence>
<proteinExistence type="predicted"/>
<name>A0ABR4NLW5_9SACH</name>
<reference evidence="2 3" key="1">
    <citation type="submission" date="2024-05" db="EMBL/GenBank/DDBJ databases">
        <title>Long read based assembly of the Candida bracarensis genome reveals expanded adhesin content.</title>
        <authorList>
            <person name="Marcet-Houben M."/>
            <person name="Ksiezopolska E."/>
            <person name="Gabaldon T."/>
        </authorList>
    </citation>
    <scope>NUCLEOTIDE SEQUENCE [LARGE SCALE GENOMIC DNA]</scope>
    <source>
        <strain evidence="2 3">CBM6</strain>
    </source>
</reference>